<sequence length="643" mass="73116">MSDLYLSLPHRTKDGREKRVFPAKVRLWEISKSAENSTLRIANRILTADALEHLTNYVSDQQNPSTAFEMLKDKVLEISGNTITKETAEKATDLLIQEMGGHSQHDDSSFIEFQSCLSFPRFLYHESRKRYFHSFNKYSLLQSESMIHQFYTQRYLMTYNRIMHHEAFQKPLLSLISSKTTNFNEIVQVNSLLGTFGRKTLFGFLHRTSVSPPIFALEDLTGTIELDITRLIRVGAGFFCEGSLVIIDGEKQTNGKFLVYTIRGPPTESKSKTLRDSPDLKDSWRSPNEKERKPLDSITFHELQTRRKTSQGMFVVLCDVHLDQPSVLQKLNYLLNGYEEVASDTPIFFILCGSFTSLSFAHNLGEDERYRDLWVTFAKIVQGHKYIHKTASFLIIPGAKDPTPFSNCLPRLPISDYYLEPLKSAGINFTAGTNPTRITVYDVKMLIYADNLIAKLHHFSFPQFDAATFETSNSKTPQVSSRIRATPSAQSSVVETPSTSEMLKDDETSEGNPTNLDEEGMDGELDGLHPTQMDGDEELTDVERDRLLSVKMMVRTILTQGTLSPLPVTIQPVLWDLALTSLALYPFPDVIVFGDTWGMFQIPGNEQDPMIVNPGSFSHTNKFYVYMIDTNQWENSMLLMEEK</sequence>
<dbReference type="PANTHER" id="PTHR12708">
    <property type="entry name" value="DNA POLYMERASE EPSILON SUBUNIT B"/>
    <property type="match status" value="1"/>
</dbReference>
<dbReference type="Pfam" id="PF04042">
    <property type="entry name" value="DNA_pol_E_B"/>
    <property type="match status" value="1"/>
</dbReference>
<comment type="caution">
    <text evidence="9">The sequence shown here is derived from an EMBL/GenBank/DDBJ whole genome shotgun (WGS) entry which is preliminary data.</text>
</comment>
<evidence type="ECO:0000256" key="5">
    <source>
        <dbReference type="ARBA" id="ARBA00023242"/>
    </source>
</evidence>
<dbReference type="Proteomes" id="UP001281761">
    <property type="component" value="Unassembled WGS sequence"/>
</dbReference>
<evidence type="ECO:0000256" key="1">
    <source>
        <dbReference type="ARBA" id="ARBA00004123"/>
    </source>
</evidence>
<comment type="subcellular location">
    <subcellularLocation>
        <location evidence="1">Nucleus</location>
    </subcellularLocation>
</comment>
<evidence type="ECO:0000256" key="3">
    <source>
        <dbReference type="ARBA" id="ARBA00022705"/>
    </source>
</evidence>
<protein>
    <recommendedName>
        <fullName evidence="6">DNA polymerase II subunit 2</fullName>
    </recommendedName>
</protein>
<evidence type="ECO:0000256" key="7">
    <source>
        <dbReference type="SAM" id="MobiDB-lite"/>
    </source>
</evidence>
<evidence type="ECO:0000259" key="8">
    <source>
        <dbReference type="Pfam" id="PF04042"/>
    </source>
</evidence>
<dbReference type="InterPro" id="IPR007185">
    <property type="entry name" value="DNA_pol_a/d/e_bsu"/>
</dbReference>
<evidence type="ECO:0000313" key="9">
    <source>
        <dbReference type="EMBL" id="KAK2958062.1"/>
    </source>
</evidence>
<dbReference type="PANTHER" id="PTHR12708:SF0">
    <property type="entry name" value="DNA POLYMERASE EPSILON SUBUNIT 2"/>
    <property type="match status" value="1"/>
</dbReference>
<name>A0ABQ9Y2V0_9EUKA</name>
<feature type="domain" description="DNA polymerase alpha/delta/epsilon subunit B" evidence="8">
    <location>
        <begin position="314"/>
        <end position="596"/>
    </location>
</feature>
<keyword evidence="10" id="KW-1185">Reference proteome</keyword>
<accession>A0ABQ9Y2V0</accession>
<dbReference type="EMBL" id="JARBJD010000041">
    <property type="protein sequence ID" value="KAK2958062.1"/>
    <property type="molecule type" value="Genomic_DNA"/>
</dbReference>
<evidence type="ECO:0000256" key="4">
    <source>
        <dbReference type="ARBA" id="ARBA00023125"/>
    </source>
</evidence>
<keyword evidence="3" id="KW-0235">DNA replication</keyword>
<organism evidence="9 10">
    <name type="scientific">Blattamonas nauphoetae</name>
    <dbReference type="NCBI Taxonomy" id="2049346"/>
    <lineage>
        <taxon>Eukaryota</taxon>
        <taxon>Metamonada</taxon>
        <taxon>Preaxostyla</taxon>
        <taxon>Oxymonadida</taxon>
        <taxon>Blattamonas</taxon>
    </lineage>
</organism>
<feature type="compositionally biased region" description="Polar residues" evidence="7">
    <location>
        <begin position="473"/>
        <end position="501"/>
    </location>
</feature>
<gene>
    <name evidence="9" type="ORF">BLNAU_6989</name>
</gene>
<feature type="region of interest" description="Disordered" evidence="7">
    <location>
        <begin position="269"/>
        <end position="291"/>
    </location>
</feature>
<keyword evidence="4" id="KW-0238">DNA-binding</keyword>
<evidence type="ECO:0000256" key="2">
    <source>
        <dbReference type="ARBA" id="ARBA00009560"/>
    </source>
</evidence>
<feature type="compositionally biased region" description="Acidic residues" evidence="7">
    <location>
        <begin position="516"/>
        <end position="525"/>
    </location>
</feature>
<dbReference type="InterPro" id="IPR016266">
    <property type="entry name" value="POLE2"/>
</dbReference>
<evidence type="ECO:0000313" key="10">
    <source>
        <dbReference type="Proteomes" id="UP001281761"/>
    </source>
</evidence>
<keyword evidence="5" id="KW-0539">Nucleus</keyword>
<proteinExistence type="inferred from homology"/>
<comment type="similarity">
    <text evidence="2">Belongs to the DNA polymerase epsilon subunit B family.</text>
</comment>
<reference evidence="9 10" key="1">
    <citation type="journal article" date="2022" name="bioRxiv">
        <title>Genomics of Preaxostyla Flagellates Illuminates Evolutionary Transitions and the Path Towards Mitochondrial Loss.</title>
        <authorList>
            <person name="Novak L.V.F."/>
            <person name="Treitli S.C."/>
            <person name="Pyrih J."/>
            <person name="Halakuc P."/>
            <person name="Pipaliya S.V."/>
            <person name="Vacek V."/>
            <person name="Brzon O."/>
            <person name="Soukal P."/>
            <person name="Eme L."/>
            <person name="Dacks J.B."/>
            <person name="Karnkowska A."/>
            <person name="Elias M."/>
            <person name="Hampl V."/>
        </authorList>
    </citation>
    <scope>NUCLEOTIDE SEQUENCE [LARGE SCALE GENOMIC DNA]</scope>
    <source>
        <strain evidence="9">NAU3</strain>
        <tissue evidence="9">Gut</tissue>
    </source>
</reference>
<feature type="region of interest" description="Disordered" evidence="7">
    <location>
        <begin position="473"/>
        <end position="535"/>
    </location>
</feature>
<evidence type="ECO:0000256" key="6">
    <source>
        <dbReference type="ARBA" id="ARBA00032930"/>
    </source>
</evidence>